<dbReference type="Proteomes" id="UP000676386">
    <property type="component" value="Unassembled WGS sequence"/>
</dbReference>
<evidence type="ECO:0000259" key="9">
    <source>
        <dbReference type="PROSITE" id="PS50929"/>
    </source>
</evidence>
<reference evidence="10 11" key="1">
    <citation type="submission" date="2021-04" db="EMBL/GenBank/DDBJ databases">
        <title>Chitinophaga sp. nov., isolated from the rhizosphere soil.</title>
        <authorList>
            <person name="He S."/>
        </authorList>
    </citation>
    <scope>NUCLEOTIDE SEQUENCE [LARGE SCALE GENOMIC DNA]</scope>
    <source>
        <strain evidence="10 11">2R12</strain>
    </source>
</reference>
<dbReference type="EMBL" id="JAGTXB010000028">
    <property type="protein sequence ID" value="MBS0032097.1"/>
    <property type="molecule type" value="Genomic_DNA"/>
</dbReference>
<dbReference type="InterPro" id="IPR027417">
    <property type="entry name" value="P-loop_NTPase"/>
</dbReference>
<keyword evidence="3" id="KW-0547">Nucleotide-binding</keyword>
<feature type="transmembrane region" description="Helical" evidence="7">
    <location>
        <begin position="58"/>
        <end position="79"/>
    </location>
</feature>
<evidence type="ECO:0000256" key="4">
    <source>
        <dbReference type="ARBA" id="ARBA00022840"/>
    </source>
</evidence>
<dbReference type="InterPro" id="IPR036640">
    <property type="entry name" value="ABC1_TM_sf"/>
</dbReference>
<name>A0ABS5JC95_9BACT</name>
<comment type="subcellular location">
    <subcellularLocation>
        <location evidence="1">Cell membrane</location>
        <topology evidence="1">Multi-pass membrane protein</topology>
    </subcellularLocation>
</comment>
<dbReference type="PANTHER" id="PTHR43394:SF1">
    <property type="entry name" value="ATP-BINDING CASSETTE SUB-FAMILY B MEMBER 10, MITOCHONDRIAL"/>
    <property type="match status" value="1"/>
</dbReference>
<gene>
    <name evidence="10" type="ORF">KE626_32490</name>
</gene>
<keyword evidence="6 7" id="KW-0472">Membrane</keyword>
<dbReference type="InterPro" id="IPR017871">
    <property type="entry name" value="ABC_transporter-like_CS"/>
</dbReference>
<sequence length="578" mass="64788">MVNIRIISGFFPFLRPYWKGEIVLILLMLLSNLSMLASPYLLKIIIDVALPQHSYEMLAKILITLVGIYVLRIGSSFLADYYYANISNKVVSDIRLKVFSHLLHMPLSYFTSNKTGDIIQKMDDEVEHIETALTKTIVRIINNGITLGGIITMLCILDTRLFLVSAVIFPLIILNVKYFSPKIKLYFKWISAKQADLQGYFIERFENIRLIRASNTYRFEQENMKKISRELRLLNVKQAIKSSLNNNIAVFMMALGPIIVWSYGGRNVLAGGMTLGSLVAFLQYLNRIYSPSTEILNLYTDLLRATVSMQQIREILETPVENIYEGRKKLPDPITDITTRELSFAYGNTPVLNRVSLHLKQGQIYALVGKSGDGKSTLVNLLCKFIPVTGSIYINNTPLEDIGTYDWMNKVAVVSQGAALLKGKISENISYGNPGATCEDIEAAAGMTGIYQQLKNGGQDLDTATDSLSGGQMQRVAIARALLREAAFIILDEATAALDTASELAIINLLQTQYRNSIILVVTHRLSMARQCDEIICLENGSIAETGTHEALWQGNGAYRQLFFLQDKYEDSQIPFHK</sequence>
<evidence type="ECO:0000259" key="8">
    <source>
        <dbReference type="PROSITE" id="PS50893"/>
    </source>
</evidence>
<dbReference type="GO" id="GO:0005524">
    <property type="term" value="F:ATP binding"/>
    <property type="evidence" value="ECO:0007669"/>
    <property type="project" value="UniProtKB-KW"/>
</dbReference>
<feature type="transmembrane region" description="Helical" evidence="7">
    <location>
        <begin position="22"/>
        <end position="46"/>
    </location>
</feature>
<evidence type="ECO:0000313" key="11">
    <source>
        <dbReference type="Proteomes" id="UP000676386"/>
    </source>
</evidence>
<dbReference type="CDD" id="cd07346">
    <property type="entry name" value="ABC_6TM_exporters"/>
    <property type="match status" value="1"/>
</dbReference>
<dbReference type="InterPro" id="IPR039421">
    <property type="entry name" value="Type_1_exporter"/>
</dbReference>
<evidence type="ECO:0000256" key="2">
    <source>
        <dbReference type="ARBA" id="ARBA00022692"/>
    </source>
</evidence>
<feature type="transmembrane region" description="Helical" evidence="7">
    <location>
        <begin position="244"/>
        <end position="262"/>
    </location>
</feature>
<keyword evidence="4 10" id="KW-0067">ATP-binding</keyword>
<dbReference type="InterPro" id="IPR003439">
    <property type="entry name" value="ABC_transporter-like_ATP-bd"/>
</dbReference>
<dbReference type="PROSITE" id="PS50929">
    <property type="entry name" value="ABC_TM1F"/>
    <property type="match status" value="1"/>
</dbReference>
<dbReference type="SUPFAM" id="SSF52540">
    <property type="entry name" value="P-loop containing nucleoside triphosphate hydrolases"/>
    <property type="match status" value="1"/>
</dbReference>
<protein>
    <submittedName>
        <fullName evidence="10">ABC transporter ATP-binding protein</fullName>
    </submittedName>
</protein>
<keyword evidence="5 7" id="KW-1133">Transmembrane helix</keyword>
<evidence type="ECO:0000256" key="1">
    <source>
        <dbReference type="ARBA" id="ARBA00004651"/>
    </source>
</evidence>
<evidence type="ECO:0000256" key="6">
    <source>
        <dbReference type="ARBA" id="ARBA00023136"/>
    </source>
</evidence>
<dbReference type="RefSeq" id="WP_211977256.1">
    <property type="nucleotide sequence ID" value="NZ_CBFHAM010000041.1"/>
</dbReference>
<evidence type="ECO:0000256" key="5">
    <source>
        <dbReference type="ARBA" id="ARBA00022989"/>
    </source>
</evidence>
<proteinExistence type="predicted"/>
<evidence type="ECO:0000313" key="10">
    <source>
        <dbReference type="EMBL" id="MBS0032097.1"/>
    </source>
</evidence>
<dbReference type="Pfam" id="PF00664">
    <property type="entry name" value="ABC_membrane"/>
    <property type="match status" value="1"/>
</dbReference>
<dbReference type="PROSITE" id="PS50893">
    <property type="entry name" value="ABC_TRANSPORTER_2"/>
    <property type="match status" value="1"/>
</dbReference>
<feature type="transmembrane region" description="Helical" evidence="7">
    <location>
        <begin position="161"/>
        <end position="179"/>
    </location>
</feature>
<dbReference type="InterPro" id="IPR003593">
    <property type="entry name" value="AAA+_ATPase"/>
</dbReference>
<evidence type="ECO:0000256" key="7">
    <source>
        <dbReference type="SAM" id="Phobius"/>
    </source>
</evidence>
<dbReference type="SUPFAM" id="SSF90123">
    <property type="entry name" value="ABC transporter transmembrane region"/>
    <property type="match status" value="1"/>
</dbReference>
<dbReference type="InterPro" id="IPR011527">
    <property type="entry name" value="ABC1_TM_dom"/>
</dbReference>
<organism evidence="10 11">
    <name type="scientific">Chitinophaga hostae</name>
    <dbReference type="NCBI Taxonomy" id="2831022"/>
    <lineage>
        <taxon>Bacteria</taxon>
        <taxon>Pseudomonadati</taxon>
        <taxon>Bacteroidota</taxon>
        <taxon>Chitinophagia</taxon>
        <taxon>Chitinophagales</taxon>
        <taxon>Chitinophagaceae</taxon>
        <taxon>Chitinophaga</taxon>
    </lineage>
</organism>
<dbReference type="Gene3D" id="1.20.1560.10">
    <property type="entry name" value="ABC transporter type 1, transmembrane domain"/>
    <property type="match status" value="1"/>
</dbReference>
<dbReference type="PANTHER" id="PTHR43394">
    <property type="entry name" value="ATP-DEPENDENT PERMEASE MDL1, MITOCHONDRIAL"/>
    <property type="match status" value="1"/>
</dbReference>
<dbReference type="Pfam" id="PF00005">
    <property type="entry name" value="ABC_tran"/>
    <property type="match status" value="1"/>
</dbReference>
<dbReference type="SMART" id="SM00382">
    <property type="entry name" value="AAA"/>
    <property type="match status" value="1"/>
</dbReference>
<comment type="caution">
    <text evidence="10">The sequence shown here is derived from an EMBL/GenBank/DDBJ whole genome shotgun (WGS) entry which is preliminary data.</text>
</comment>
<feature type="domain" description="ABC transporter" evidence="8">
    <location>
        <begin position="337"/>
        <end position="565"/>
    </location>
</feature>
<dbReference type="Gene3D" id="3.40.50.300">
    <property type="entry name" value="P-loop containing nucleotide triphosphate hydrolases"/>
    <property type="match status" value="1"/>
</dbReference>
<feature type="domain" description="ABC transmembrane type-1" evidence="9">
    <location>
        <begin position="22"/>
        <end position="304"/>
    </location>
</feature>
<evidence type="ECO:0000256" key="3">
    <source>
        <dbReference type="ARBA" id="ARBA00022741"/>
    </source>
</evidence>
<keyword evidence="11" id="KW-1185">Reference proteome</keyword>
<keyword evidence="2 7" id="KW-0812">Transmembrane</keyword>
<accession>A0ABS5JC95</accession>
<dbReference type="PROSITE" id="PS00211">
    <property type="entry name" value="ABC_TRANSPORTER_1"/>
    <property type="match status" value="1"/>
</dbReference>